<protein>
    <submittedName>
        <fullName evidence="3">Phage DNA replication protein (Predicted replicative helicase loader)</fullName>
    </submittedName>
</protein>
<evidence type="ECO:0000313" key="3">
    <source>
        <dbReference type="EMBL" id="SDC63801.1"/>
    </source>
</evidence>
<accession>A0A1G6N7Z2</accession>
<keyword evidence="4" id="KW-1185">Reference proteome</keyword>
<dbReference type="OrthoDB" id="9770694at2"/>
<dbReference type="SUPFAM" id="SSF52540">
    <property type="entry name" value="P-loop containing nucleoside triphosphate hydrolases"/>
    <property type="match status" value="1"/>
</dbReference>
<dbReference type="GO" id="GO:0005524">
    <property type="term" value="F:ATP binding"/>
    <property type="evidence" value="ECO:0007669"/>
    <property type="project" value="InterPro"/>
</dbReference>
<name>A0A1G6N7Z2_9FIRM</name>
<dbReference type="GO" id="GO:0006260">
    <property type="term" value="P:DNA replication"/>
    <property type="evidence" value="ECO:0007669"/>
    <property type="project" value="TreeGrafter"/>
</dbReference>
<dbReference type="GO" id="GO:0004386">
    <property type="term" value="F:helicase activity"/>
    <property type="evidence" value="ECO:0007669"/>
    <property type="project" value="UniProtKB-KW"/>
</dbReference>
<proteinExistence type="predicted"/>
<reference evidence="4" key="1">
    <citation type="submission" date="2016-10" db="EMBL/GenBank/DDBJ databases">
        <authorList>
            <person name="Varghese N."/>
            <person name="Submissions S."/>
        </authorList>
    </citation>
    <scope>NUCLEOTIDE SEQUENCE [LARGE SCALE GENOMIC DNA]</scope>
    <source>
        <strain evidence="4">DSM 11005</strain>
    </source>
</reference>
<dbReference type="PANTHER" id="PTHR30050:SF4">
    <property type="entry name" value="ATP-BINDING PROTEIN RV3427C IN INSERTION SEQUENCE-RELATED"/>
    <property type="match status" value="1"/>
</dbReference>
<dbReference type="EMBL" id="FMYW01000012">
    <property type="protein sequence ID" value="SDC63801.1"/>
    <property type="molecule type" value="Genomic_DNA"/>
</dbReference>
<dbReference type="PANTHER" id="PTHR30050">
    <property type="entry name" value="CHROMOSOMAL REPLICATION INITIATOR PROTEIN DNAA"/>
    <property type="match status" value="1"/>
</dbReference>
<evidence type="ECO:0000313" key="4">
    <source>
        <dbReference type="Proteomes" id="UP000198943"/>
    </source>
</evidence>
<gene>
    <name evidence="3" type="ORF">SAMN04487864_11251</name>
</gene>
<organism evidence="3 4">
    <name type="scientific">Succiniclasticum ruminis</name>
    <dbReference type="NCBI Taxonomy" id="40841"/>
    <lineage>
        <taxon>Bacteria</taxon>
        <taxon>Bacillati</taxon>
        <taxon>Bacillota</taxon>
        <taxon>Negativicutes</taxon>
        <taxon>Acidaminococcales</taxon>
        <taxon>Acidaminococcaceae</taxon>
        <taxon>Succiniclasticum</taxon>
    </lineage>
</organism>
<evidence type="ECO:0000256" key="1">
    <source>
        <dbReference type="SAM" id="MobiDB-lite"/>
    </source>
</evidence>
<dbReference type="AlphaFoldDB" id="A0A1G6N7Z2"/>
<feature type="compositionally biased region" description="Basic and acidic residues" evidence="1">
    <location>
        <begin position="197"/>
        <end position="212"/>
    </location>
</feature>
<dbReference type="Proteomes" id="UP000198943">
    <property type="component" value="Unassembled WGS sequence"/>
</dbReference>
<feature type="domain" description="IstB-like ATP-binding" evidence="2">
    <location>
        <begin position="58"/>
        <end position="153"/>
    </location>
</feature>
<dbReference type="Pfam" id="PF01695">
    <property type="entry name" value="IstB_IS21"/>
    <property type="match status" value="1"/>
</dbReference>
<keyword evidence="3" id="KW-0347">Helicase</keyword>
<feature type="region of interest" description="Disordered" evidence="1">
    <location>
        <begin position="197"/>
        <end position="237"/>
    </location>
</feature>
<dbReference type="InterPro" id="IPR002611">
    <property type="entry name" value="IstB_ATP-bd"/>
</dbReference>
<sequence length="237" mass="26957">MKQKKLNIAELVKQELRRKALGLALLCDCDFAHDNGENPLATNYGKNYVERFEKYRKDGRGLLLYGPSGCGKTYLAAEIVNALTDRGYRCRYTSMLTIMNTLPTLSPDSRLPFLNELCSLDLLVLDDFGKEAETSNSSNILNLIVNTCHEKKIPMIISTPYQQDNLVDENAKSKRIYSIQQMLERCLPLVLPMPNSRRAEKMKERREAEAGLKKGMPCPPEQQKLPLEENDTKKKEA</sequence>
<dbReference type="InterPro" id="IPR027417">
    <property type="entry name" value="P-loop_NTPase"/>
</dbReference>
<keyword evidence="3" id="KW-0547">Nucleotide-binding</keyword>
<feature type="compositionally biased region" description="Basic and acidic residues" evidence="1">
    <location>
        <begin position="226"/>
        <end position="237"/>
    </location>
</feature>
<evidence type="ECO:0000259" key="2">
    <source>
        <dbReference type="Pfam" id="PF01695"/>
    </source>
</evidence>
<keyword evidence="3" id="KW-0378">Hydrolase</keyword>
<dbReference type="RefSeq" id="WP_093730857.1">
    <property type="nucleotide sequence ID" value="NZ_FMYW01000012.1"/>
</dbReference>
<dbReference type="Gene3D" id="3.40.50.300">
    <property type="entry name" value="P-loop containing nucleotide triphosphate hydrolases"/>
    <property type="match status" value="1"/>
</dbReference>
<keyword evidence="3" id="KW-0067">ATP-binding</keyword>
<dbReference type="CDD" id="cd00009">
    <property type="entry name" value="AAA"/>
    <property type="match status" value="1"/>
</dbReference>